<dbReference type="PANTHER" id="PTHR36784">
    <property type="entry name" value="HISTONE-LYSINE N-METHYLTRANSFERASE"/>
    <property type="match status" value="1"/>
</dbReference>
<keyword evidence="1" id="KW-0472">Membrane</keyword>
<sequence>MSTLRQRHAQEDVASILDESEQDAVIQELAAQSARARRQTQLCVTPLGACLALLYLYFAGQALVDPWSIRHHAELRDVLRPLAIAAGDLGSSIAVAAGTWAVAAYCNQSEHHGRAILRPAVVLATLMAVFWSLGILKMLRLRGFVLDGAWRMFWLPAAPAVWTLITLSVINTVGAVERDLRALRAARYRFRHI</sequence>
<evidence type="ECO:0000313" key="2">
    <source>
        <dbReference type="EMBL" id="JAT68835.1"/>
    </source>
</evidence>
<proteinExistence type="predicted"/>
<dbReference type="EMBL" id="GDKF01009787">
    <property type="protein sequence ID" value="JAT68835.1"/>
    <property type="molecule type" value="Transcribed_RNA"/>
</dbReference>
<gene>
    <name evidence="2" type="ORF">g.19352</name>
</gene>
<name>A0A1D1ZQ29_AUXPR</name>
<feature type="transmembrane region" description="Helical" evidence="1">
    <location>
        <begin position="83"/>
        <end position="103"/>
    </location>
</feature>
<organism evidence="2">
    <name type="scientific">Auxenochlorella protothecoides</name>
    <name type="common">Green microalga</name>
    <name type="synonym">Chlorella protothecoides</name>
    <dbReference type="NCBI Taxonomy" id="3075"/>
    <lineage>
        <taxon>Eukaryota</taxon>
        <taxon>Viridiplantae</taxon>
        <taxon>Chlorophyta</taxon>
        <taxon>core chlorophytes</taxon>
        <taxon>Trebouxiophyceae</taxon>
        <taxon>Chlorellales</taxon>
        <taxon>Chlorellaceae</taxon>
        <taxon>Auxenochlorella</taxon>
    </lineage>
</organism>
<feature type="transmembrane region" description="Helical" evidence="1">
    <location>
        <begin position="42"/>
        <end position="63"/>
    </location>
</feature>
<evidence type="ECO:0000256" key="1">
    <source>
        <dbReference type="SAM" id="Phobius"/>
    </source>
</evidence>
<feature type="transmembrane region" description="Helical" evidence="1">
    <location>
        <begin position="153"/>
        <end position="176"/>
    </location>
</feature>
<dbReference type="PANTHER" id="PTHR36784:SF1">
    <property type="entry name" value="HISTONE-LYSINE N-METHYLTRANSFERASE"/>
    <property type="match status" value="1"/>
</dbReference>
<accession>A0A1D1ZQ29</accession>
<keyword evidence="1" id="KW-1133">Transmembrane helix</keyword>
<dbReference type="AlphaFoldDB" id="A0A1D1ZQ29"/>
<reference evidence="2" key="1">
    <citation type="submission" date="2015-08" db="EMBL/GenBank/DDBJ databases">
        <authorList>
            <person name="Babu N.S."/>
            <person name="Beckwith C.J."/>
            <person name="Beseler K.G."/>
            <person name="Brison A."/>
            <person name="Carone J.V."/>
            <person name="Caskin T.P."/>
            <person name="Diamond M."/>
            <person name="Durham M.E."/>
            <person name="Foxe J.M."/>
            <person name="Go M."/>
            <person name="Henderson B.A."/>
            <person name="Jones I.B."/>
            <person name="McGettigan J.A."/>
            <person name="Micheletti S.J."/>
            <person name="Nasrallah M.E."/>
            <person name="Ortiz D."/>
            <person name="Piller C.R."/>
            <person name="Privatt S.R."/>
            <person name="Schneider S.L."/>
            <person name="Sharp S."/>
            <person name="Smith T.C."/>
            <person name="Stanton J.D."/>
            <person name="Ullery H.E."/>
            <person name="Wilson R.J."/>
            <person name="Serrano M.G."/>
            <person name="Buck G."/>
            <person name="Lee V."/>
            <person name="Wang Y."/>
            <person name="Carvalho R."/>
            <person name="Voegtly L."/>
            <person name="Shi R."/>
            <person name="Duckworth R."/>
            <person name="Johnson A."/>
            <person name="Loviza R."/>
            <person name="Walstead R."/>
            <person name="Shah Z."/>
            <person name="Kiflezghi M."/>
            <person name="Wade K."/>
            <person name="Ball S.L."/>
            <person name="Bradley K.W."/>
            <person name="Asai D.J."/>
            <person name="Bowman C.A."/>
            <person name="Russell D.A."/>
            <person name="Pope W.H."/>
            <person name="Jacobs-Sera D."/>
            <person name="Hendrix R.W."/>
            <person name="Hatfull G.F."/>
        </authorList>
    </citation>
    <scope>NUCLEOTIDE SEQUENCE</scope>
</reference>
<protein>
    <submittedName>
        <fullName evidence="2">Uncharacterized protein</fullName>
    </submittedName>
</protein>
<keyword evidence="1" id="KW-0812">Transmembrane</keyword>
<feature type="transmembrane region" description="Helical" evidence="1">
    <location>
        <begin position="115"/>
        <end position="133"/>
    </location>
</feature>